<dbReference type="SUPFAM" id="SSF51126">
    <property type="entry name" value="Pectin lyase-like"/>
    <property type="match status" value="1"/>
</dbReference>
<evidence type="ECO:0000256" key="2">
    <source>
        <dbReference type="SAM" id="Phobius"/>
    </source>
</evidence>
<dbReference type="Gene3D" id="3.80.10.10">
    <property type="entry name" value="Ribonuclease Inhibitor"/>
    <property type="match status" value="1"/>
</dbReference>
<evidence type="ECO:0000313" key="4">
    <source>
        <dbReference type="EMBL" id="KRT83415.1"/>
    </source>
</evidence>
<feature type="transmembrane region" description="Helical" evidence="2">
    <location>
        <begin position="292"/>
        <end position="315"/>
    </location>
</feature>
<dbReference type="OrthoDB" id="8185041at2759"/>
<name>A0A0T6B980_9SCAR</name>
<keyword evidence="2" id="KW-1133">Transmembrane helix</keyword>
<evidence type="ECO:0000259" key="3">
    <source>
        <dbReference type="Pfam" id="PF13229"/>
    </source>
</evidence>
<dbReference type="InterPro" id="IPR011050">
    <property type="entry name" value="Pectin_lyase_fold/virulence"/>
</dbReference>
<keyword evidence="5" id="KW-1185">Reference proteome</keyword>
<comment type="caution">
    <text evidence="4">The sequence shown here is derived from an EMBL/GenBank/DDBJ whole genome shotgun (WGS) entry which is preliminary data.</text>
</comment>
<dbReference type="InterPro" id="IPR032675">
    <property type="entry name" value="LRR_dom_sf"/>
</dbReference>
<accession>A0A0T6B980</accession>
<proteinExistence type="predicted"/>
<reference evidence="4 5" key="1">
    <citation type="submission" date="2015-09" db="EMBL/GenBank/DDBJ databases">
        <title>Draft genome of the scarab beetle Oryctes borbonicus.</title>
        <authorList>
            <person name="Meyer J.M."/>
            <person name="Markov G.V."/>
            <person name="Baskaran P."/>
            <person name="Herrmann M."/>
            <person name="Sommer R.J."/>
            <person name="Roedelsperger C."/>
        </authorList>
    </citation>
    <scope>NUCLEOTIDE SEQUENCE [LARGE SCALE GENOMIC DNA]</scope>
    <source>
        <strain evidence="4">OB123</strain>
        <tissue evidence="4">Whole animal</tissue>
    </source>
</reference>
<evidence type="ECO:0000313" key="5">
    <source>
        <dbReference type="Proteomes" id="UP000051574"/>
    </source>
</evidence>
<dbReference type="AlphaFoldDB" id="A0A0T6B980"/>
<dbReference type="Proteomes" id="UP000051574">
    <property type="component" value="Unassembled WGS sequence"/>
</dbReference>
<feature type="domain" description="Right handed beta helix" evidence="3">
    <location>
        <begin position="20"/>
        <end position="151"/>
    </location>
</feature>
<sequence>MNVRISEIPKSAFLSVLAEVNIHDSAIKNIHSEAFKASQISSVSIVNTTIQRMQTGAFSSQSLILNFVLSKCIIHTLETQAIMAAFNNFTVQHSIITDIQLTGITSVASNFRITDNHFKTIQERAFVLSSFNRVYFNHNIMLNIEQSFITFETITDDDVQEITFIGNEIHNAQDKSLNFISHLPHHTVIKFDDNAFNEECRCNMGDWLRHLFNNSELNVDFALNTSFCKVSKTLSLCFKLNEGLINMKNFTELVCGNETEIYCEPYHGETKTLDTTATMLFDEMEESVNSNMYIGIALGTLLILAVCGTVVILLIRGGIWLKRNGYCMHFRNIRLTQSEPSHDDERVMVDLERHAPKSDDNELTPELLIRLREALNDPDDDIKEQARERIEKLYERYITSDSYTNNNRQDEETHLYEELGNLQNGHGHHPEIPESPTDRIKYMETRFCQAKMANQRPTLVGEYSEPTDAAVHLYSELKEHRNDDENEKKSSVKSNESGKMALRPLPEKPKDRNVAGPSTKY</sequence>
<feature type="region of interest" description="Disordered" evidence="1">
    <location>
        <begin position="476"/>
        <end position="521"/>
    </location>
</feature>
<gene>
    <name evidence="4" type="ORF">AMK59_4642</name>
</gene>
<evidence type="ECO:0000256" key="1">
    <source>
        <dbReference type="SAM" id="MobiDB-lite"/>
    </source>
</evidence>
<dbReference type="Pfam" id="PF13229">
    <property type="entry name" value="Beta_helix"/>
    <property type="match status" value="1"/>
</dbReference>
<dbReference type="EMBL" id="LJIG01009270">
    <property type="protein sequence ID" value="KRT83415.1"/>
    <property type="molecule type" value="Genomic_DNA"/>
</dbReference>
<feature type="compositionally biased region" description="Basic and acidic residues" evidence="1">
    <location>
        <begin position="476"/>
        <end position="490"/>
    </location>
</feature>
<keyword evidence="2" id="KW-0472">Membrane</keyword>
<protein>
    <recommendedName>
        <fullName evidence="3">Right handed beta helix domain-containing protein</fullName>
    </recommendedName>
</protein>
<keyword evidence="2" id="KW-0812">Transmembrane</keyword>
<dbReference type="InterPro" id="IPR039448">
    <property type="entry name" value="Beta_helix"/>
</dbReference>
<organism evidence="4 5">
    <name type="scientific">Oryctes borbonicus</name>
    <dbReference type="NCBI Taxonomy" id="1629725"/>
    <lineage>
        <taxon>Eukaryota</taxon>
        <taxon>Metazoa</taxon>
        <taxon>Ecdysozoa</taxon>
        <taxon>Arthropoda</taxon>
        <taxon>Hexapoda</taxon>
        <taxon>Insecta</taxon>
        <taxon>Pterygota</taxon>
        <taxon>Neoptera</taxon>
        <taxon>Endopterygota</taxon>
        <taxon>Coleoptera</taxon>
        <taxon>Polyphaga</taxon>
        <taxon>Scarabaeiformia</taxon>
        <taxon>Scarabaeidae</taxon>
        <taxon>Dynastinae</taxon>
        <taxon>Oryctes</taxon>
    </lineage>
</organism>